<dbReference type="SUPFAM" id="SSF47862">
    <property type="entry name" value="Saposin"/>
    <property type="match status" value="1"/>
</dbReference>
<dbReference type="PROSITE" id="PS50015">
    <property type="entry name" value="SAP_B"/>
    <property type="match status" value="1"/>
</dbReference>
<keyword evidence="2" id="KW-0732">Signal</keyword>
<dbReference type="AlphaFoldDB" id="A0AA36G6B4"/>
<evidence type="ECO:0000259" key="3">
    <source>
        <dbReference type="PROSITE" id="PS50015"/>
    </source>
</evidence>
<keyword evidence="1" id="KW-1015">Disulfide bond</keyword>
<protein>
    <recommendedName>
        <fullName evidence="3">Saposin B-type domain-containing protein</fullName>
    </recommendedName>
</protein>
<feature type="domain" description="Saposin B-type" evidence="3">
    <location>
        <begin position="27"/>
        <end position="101"/>
    </location>
</feature>
<reference evidence="4" key="1">
    <citation type="submission" date="2023-06" db="EMBL/GenBank/DDBJ databases">
        <authorList>
            <person name="Delattre M."/>
        </authorList>
    </citation>
    <scope>NUCLEOTIDE SEQUENCE</scope>
    <source>
        <strain evidence="4">AF72</strain>
    </source>
</reference>
<feature type="non-terminal residue" evidence="4">
    <location>
        <position position="101"/>
    </location>
</feature>
<comment type="caution">
    <text evidence="4">The sequence shown here is derived from an EMBL/GenBank/DDBJ whole genome shotgun (WGS) entry which is preliminary data.</text>
</comment>
<accession>A0AA36G6B4</accession>
<dbReference type="InterPro" id="IPR008139">
    <property type="entry name" value="SaposinB_dom"/>
</dbReference>
<keyword evidence="5" id="KW-1185">Reference proteome</keyword>
<dbReference type="InterPro" id="IPR011001">
    <property type="entry name" value="Saposin-like"/>
</dbReference>
<feature type="chain" id="PRO_5041429414" description="Saposin B-type domain-containing protein" evidence="2">
    <location>
        <begin position="24"/>
        <end position="101"/>
    </location>
</feature>
<evidence type="ECO:0000256" key="1">
    <source>
        <dbReference type="ARBA" id="ARBA00023157"/>
    </source>
</evidence>
<dbReference type="Gene3D" id="1.10.225.10">
    <property type="entry name" value="Saposin-like"/>
    <property type="match status" value="1"/>
</dbReference>
<dbReference type="EMBL" id="CATQJA010002662">
    <property type="protein sequence ID" value="CAJ0581087.1"/>
    <property type="molecule type" value="Genomic_DNA"/>
</dbReference>
<dbReference type="Proteomes" id="UP001177023">
    <property type="component" value="Unassembled WGS sequence"/>
</dbReference>
<name>A0AA36G6B4_9BILA</name>
<feature type="signal peptide" evidence="2">
    <location>
        <begin position="1"/>
        <end position="23"/>
    </location>
</feature>
<organism evidence="4 5">
    <name type="scientific">Mesorhabditis spiculigera</name>
    <dbReference type="NCBI Taxonomy" id="96644"/>
    <lineage>
        <taxon>Eukaryota</taxon>
        <taxon>Metazoa</taxon>
        <taxon>Ecdysozoa</taxon>
        <taxon>Nematoda</taxon>
        <taxon>Chromadorea</taxon>
        <taxon>Rhabditida</taxon>
        <taxon>Rhabditina</taxon>
        <taxon>Rhabditomorpha</taxon>
        <taxon>Rhabditoidea</taxon>
        <taxon>Rhabditidae</taxon>
        <taxon>Mesorhabditinae</taxon>
        <taxon>Mesorhabditis</taxon>
    </lineage>
</organism>
<evidence type="ECO:0000313" key="5">
    <source>
        <dbReference type="Proteomes" id="UP001177023"/>
    </source>
</evidence>
<evidence type="ECO:0000256" key="2">
    <source>
        <dbReference type="SAM" id="SignalP"/>
    </source>
</evidence>
<gene>
    <name evidence="4" type="ORF">MSPICULIGERA_LOCUS19255</name>
</gene>
<proteinExistence type="predicted"/>
<sequence length="101" mass="11133">MVSGMKIVLAVAVLIAVASVGQCEVDNIMGCVFCQLITESIAQELSPPHAFKTMYRRCAKMGLMEPVCDAFIEENAKRMFMLHKSGFSPDAICRKMQLCQA</sequence>
<evidence type="ECO:0000313" key="4">
    <source>
        <dbReference type="EMBL" id="CAJ0581087.1"/>
    </source>
</evidence>
<dbReference type="SMART" id="SM00741">
    <property type="entry name" value="SapB"/>
    <property type="match status" value="1"/>
</dbReference>